<comment type="caution">
    <text evidence="1">The sequence shown here is derived from an EMBL/GenBank/DDBJ whole genome shotgun (WGS) entry which is preliminary data.</text>
</comment>
<evidence type="ECO:0000313" key="2">
    <source>
        <dbReference type="Proteomes" id="UP001218218"/>
    </source>
</evidence>
<dbReference type="AlphaFoldDB" id="A0AAD7EL00"/>
<evidence type="ECO:0000313" key="1">
    <source>
        <dbReference type="EMBL" id="KAJ7331037.1"/>
    </source>
</evidence>
<dbReference type="Proteomes" id="UP001218218">
    <property type="component" value="Unassembled WGS sequence"/>
</dbReference>
<feature type="non-terminal residue" evidence="1">
    <location>
        <position position="1"/>
    </location>
</feature>
<reference evidence="1" key="1">
    <citation type="submission" date="2023-03" db="EMBL/GenBank/DDBJ databases">
        <title>Massive genome expansion in bonnet fungi (Mycena s.s.) driven by repeated elements and novel gene families across ecological guilds.</title>
        <authorList>
            <consortium name="Lawrence Berkeley National Laboratory"/>
            <person name="Harder C.B."/>
            <person name="Miyauchi S."/>
            <person name="Viragh M."/>
            <person name="Kuo A."/>
            <person name="Thoen E."/>
            <person name="Andreopoulos B."/>
            <person name="Lu D."/>
            <person name="Skrede I."/>
            <person name="Drula E."/>
            <person name="Henrissat B."/>
            <person name="Morin E."/>
            <person name="Kohler A."/>
            <person name="Barry K."/>
            <person name="LaButti K."/>
            <person name="Morin E."/>
            <person name="Salamov A."/>
            <person name="Lipzen A."/>
            <person name="Mereny Z."/>
            <person name="Hegedus B."/>
            <person name="Baldrian P."/>
            <person name="Stursova M."/>
            <person name="Weitz H."/>
            <person name="Taylor A."/>
            <person name="Grigoriev I.V."/>
            <person name="Nagy L.G."/>
            <person name="Martin F."/>
            <person name="Kauserud H."/>
        </authorList>
    </citation>
    <scope>NUCLEOTIDE SEQUENCE</scope>
    <source>
        <strain evidence="1">CBHHK002</strain>
    </source>
</reference>
<evidence type="ECO:0008006" key="3">
    <source>
        <dbReference type="Google" id="ProtNLM"/>
    </source>
</evidence>
<dbReference type="EMBL" id="JARIHO010000036">
    <property type="protein sequence ID" value="KAJ7331037.1"/>
    <property type="molecule type" value="Genomic_DNA"/>
</dbReference>
<proteinExistence type="predicted"/>
<name>A0AAD7EL00_9AGAR</name>
<sequence>MANVTETSRAGRKASSLATNHFTRLEKLDNKSNRSGWKCNYCGDDPSGKGVSIEGRKNSLPNHLADSRNCPHVPTTARNEALRAMLDKKKTVDSDTTTPNSEVAVVDLTGAEGSASGSALAPRKKRKGEQTTINGFIDQAMSGVQKKIEPIESDYGIFLIHANISFRNSENEFLNDFLSEIRPTYDAPSRFTL</sequence>
<organism evidence="1 2">
    <name type="scientific">Mycena albidolilacea</name>
    <dbReference type="NCBI Taxonomy" id="1033008"/>
    <lineage>
        <taxon>Eukaryota</taxon>
        <taxon>Fungi</taxon>
        <taxon>Dikarya</taxon>
        <taxon>Basidiomycota</taxon>
        <taxon>Agaricomycotina</taxon>
        <taxon>Agaricomycetes</taxon>
        <taxon>Agaricomycetidae</taxon>
        <taxon>Agaricales</taxon>
        <taxon>Marasmiineae</taxon>
        <taxon>Mycenaceae</taxon>
        <taxon>Mycena</taxon>
    </lineage>
</organism>
<gene>
    <name evidence="1" type="ORF">DFH08DRAFT_708640</name>
</gene>
<accession>A0AAD7EL00</accession>
<keyword evidence="2" id="KW-1185">Reference proteome</keyword>
<protein>
    <recommendedName>
        <fullName evidence="3">BED-type domain-containing protein</fullName>
    </recommendedName>
</protein>